<sequence>MTAARTVDERERVSVRTPRLVRYVRGVIPLAALVVLALGVWGAFVALGTEPSPARIGETVEVPGGLLRVEGITSESMAAMQPGKFAQSGMSMSASGMDMAPEGYRRFYVEFTAADAGGDGVGLRAGDFRVSGTGAQPVAPLRSSLGDGLVGPGQSLSGSLLFQVPESARDLRLVAPGGATVDLDAPAKEAGRGAHGH</sequence>
<evidence type="ECO:0008006" key="5">
    <source>
        <dbReference type="Google" id="ProtNLM"/>
    </source>
</evidence>
<keyword evidence="1" id="KW-0472">Membrane</keyword>
<proteinExistence type="predicted"/>
<dbReference type="AlphaFoldDB" id="A0A023X1Z5"/>
<evidence type="ECO:0000313" key="3">
    <source>
        <dbReference type="EMBL" id="MDX5893899.1"/>
    </source>
</evidence>
<protein>
    <recommendedName>
        <fullName evidence="5">DUF4352 domain-containing protein</fullName>
    </recommendedName>
</protein>
<dbReference type="EMBL" id="CP007514">
    <property type="protein sequence ID" value="AHY46492.1"/>
    <property type="molecule type" value="Genomic_DNA"/>
</dbReference>
<dbReference type="Proteomes" id="UP000025229">
    <property type="component" value="Chromosome"/>
</dbReference>
<dbReference type="RefSeq" id="WP_143533906.1">
    <property type="nucleotide sequence ID" value="NZ_CP007514.1"/>
</dbReference>
<name>A0A023X1Z5_RUBRA</name>
<dbReference type="HOGENOM" id="CLU_1383269_0_0_11"/>
<dbReference type="STRING" id="42256.RradSPS_1209"/>
<keyword evidence="4" id="KW-1185">Reference proteome</keyword>
<gene>
    <name evidence="2" type="ORF">RradSPS_1209</name>
    <name evidence="3" type="ORF">SIL72_07620</name>
</gene>
<organism evidence="2 4">
    <name type="scientific">Rubrobacter radiotolerans</name>
    <name type="common">Arthrobacter radiotolerans</name>
    <dbReference type="NCBI Taxonomy" id="42256"/>
    <lineage>
        <taxon>Bacteria</taxon>
        <taxon>Bacillati</taxon>
        <taxon>Actinomycetota</taxon>
        <taxon>Rubrobacteria</taxon>
        <taxon>Rubrobacterales</taxon>
        <taxon>Rubrobacteraceae</taxon>
        <taxon>Rubrobacter</taxon>
    </lineage>
</organism>
<keyword evidence="1" id="KW-1133">Transmembrane helix</keyword>
<accession>A0A023X1Z5</accession>
<evidence type="ECO:0000256" key="1">
    <source>
        <dbReference type="SAM" id="Phobius"/>
    </source>
</evidence>
<evidence type="ECO:0000313" key="2">
    <source>
        <dbReference type="EMBL" id="AHY46492.1"/>
    </source>
</evidence>
<dbReference type="Proteomes" id="UP001281130">
    <property type="component" value="Unassembled WGS sequence"/>
</dbReference>
<feature type="transmembrane region" description="Helical" evidence="1">
    <location>
        <begin position="27"/>
        <end position="47"/>
    </location>
</feature>
<reference evidence="3" key="2">
    <citation type="submission" date="2023-11" db="EMBL/GenBank/DDBJ databases">
        <title>MicrobeMod: A computational toolkit for identifying prokaryotic methylation and restriction-modification with nanopore sequencing.</title>
        <authorList>
            <person name="Crits-Christoph A."/>
            <person name="Kang S.C."/>
            <person name="Lee H."/>
            <person name="Ostrov N."/>
        </authorList>
    </citation>
    <scope>NUCLEOTIDE SEQUENCE</scope>
    <source>
        <strain evidence="3">ATCC 51242</strain>
    </source>
</reference>
<dbReference type="KEGG" id="rrd:RradSPS_1209"/>
<dbReference type="EMBL" id="JAWXXX010000001">
    <property type="protein sequence ID" value="MDX5893899.1"/>
    <property type="molecule type" value="Genomic_DNA"/>
</dbReference>
<reference evidence="2 4" key="1">
    <citation type="submission" date="2014-03" db="EMBL/GenBank/DDBJ databases">
        <title>Complete genome sequence of the Radio-Resistant Rubrobacter radiotolerans RSPS-4.</title>
        <authorList>
            <person name="Egas C.C."/>
            <person name="Barroso C.C."/>
            <person name="Froufe H.J.C."/>
            <person name="Pacheco J.J."/>
            <person name="Albuquerque L.L."/>
            <person name="da Costa M.M.S."/>
        </authorList>
    </citation>
    <scope>NUCLEOTIDE SEQUENCE [LARGE SCALE GENOMIC DNA]</scope>
    <source>
        <strain evidence="2 4">RSPS-4</strain>
    </source>
</reference>
<keyword evidence="1" id="KW-0812">Transmembrane</keyword>
<evidence type="ECO:0000313" key="4">
    <source>
        <dbReference type="Proteomes" id="UP000025229"/>
    </source>
</evidence>